<dbReference type="Proteomes" id="UP001207742">
    <property type="component" value="Unassembled WGS sequence"/>
</dbReference>
<dbReference type="SFLD" id="SFLDS00005">
    <property type="entry name" value="Isoprenoid_Synthase_Type_I"/>
    <property type="match status" value="1"/>
</dbReference>
<evidence type="ECO:0000256" key="1">
    <source>
        <dbReference type="RuleBase" id="RU366034"/>
    </source>
</evidence>
<dbReference type="EC" id="4.2.3.-" evidence="1"/>
<keyword evidence="1" id="KW-0456">Lyase</keyword>
<organism evidence="2 3">
    <name type="scientific">Chitinophaga nivalis</name>
    <dbReference type="NCBI Taxonomy" id="2991709"/>
    <lineage>
        <taxon>Bacteria</taxon>
        <taxon>Pseudomonadati</taxon>
        <taxon>Bacteroidota</taxon>
        <taxon>Chitinophagia</taxon>
        <taxon>Chitinophagales</taxon>
        <taxon>Chitinophagaceae</taxon>
        <taxon>Chitinophaga</taxon>
    </lineage>
</organism>
<comment type="cofactor">
    <cofactor evidence="1">
        <name>Mg(2+)</name>
        <dbReference type="ChEBI" id="CHEBI:18420"/>
    </cofactor>
</comment>
<dbReference type="InterPro" id="IPR034686">
    <property type="entry name" value="Terpene_cyclase-like_2"/>
</dbReference>
<proteinExistence type="inferred from homology"/>
<comment type="similarity">
    <text evidence="1">Belongs to the terpene synthase family.</text>
</comment>
<dbReference type="SUPFAM" id="SSF48576">
    <property type="entry name" value="Terpenoid synthases"/>
    <property type="match status" value="1"/>
</dbReference>
<dbReference type="EMBL" id="JAPDNS010000001">
    <property type="protein sequence ID" value="MCW3483574.1"/>
    <property type="molecule type" value="Genomic_DNA"/>
</dbReference>
<name>A0ABT3IHZ1_9BACT</name>
<evidence type="ECO:0000313" key="3">
    <source>
        <dbReference type="Proteomes" id="UP001207742"/>
    </source>
</evidence>
<keyword evidence="1" id="KW-0479">Metal-binding</keyword>
<gene>
    <name evidence="2" type="ORF">OL497_06700</name>
</gene>
<dbReference type="RefSeq" id="WP_264729046.1">
    <property type="nucleotide sequence ID" value="NZ_JAPDNR010000001.1"/>
</dbReference>
<dbReference type="PANTHER" id="PTHR35201:SF4">
    <property type="entry name" value="BETA-PINACENE SYNTHASE-RELATED"/>
    <property type="match status" value="1"/>
</dbReference>
<keyword evidence="1" id="KW-0460">Magnesium</keyword>
<dbReference type="InterPro" id="IPR008949">
    <property type="entry name" value="Isoprenoid_synthase_dom_sf"/>
</dbReference>
<reference evidence="2 3" key="1">
    <citation type="submission" date="2022-10" db="EMBL/GenBank/DDBJ databases">
        <title>Chitinophaga nivalis PC15 sp. nov., isolated from Pyeongchang county, South Korea.</title>
        <authorList>
            <person name="Trinh H.N."/>
        </authorList>
    </citation>
    <scope>NUCLEOTIDE SEQUENCE [LARGE SCALE GENOMIC DNA]</scope>
    <source>
        <strain evidence="2 3">PC14</strain>
    </source>
</reference>
<dbReference type="SFLD" id="SFLDG01020">
    <property type="entry name" value="Terpene_Cyclase_Like_2"/>
    <property type="match status" value="1"/>
</dbReference>
<protein>
    <recommendedName>
        <fullName evidence="1">Terpene synthase</fullName>
        <ecNumber evidence="1">4.2.3.-</ecNumber>
    </recommendedName>
</protein>
<dbReference type="PANTHER" id="PTHR35201">
    <property type="entry name" value="TERPENE SYNTHASE"/>
    <property type="match status" value="1"/>
</dbReference>
<comment type="caution">
    <text evidence="2">The sequence shown here is derived from an EMBL/GenBank/DDBJ whole genome shotgun (WGS) entry which is preliminary data.</text>
</comment>
<sequence>MSKTMCSPVEFPGPPRISSFSEDVQLQSLHWAERFDFTSAIKPMSWYVKSQFGLQAAREYPYASFSQLCLAGDLLTWLFSVDDMCDRASSNNMEAERMRALLNGFLDILENEGTPEEHILNNGLMDIRDRFKRISPPNLYRQFCKHMTTYLRECFFEIDMQLDDYMPTIAEYFKVRPETGFSIMFPLVAIFSGLNLPDEIYEHDIIQRIELVLNLIGGLGNDLHSLRREKSLEKAGLNLVCIAQKELNITQEKAIQFVIDQHQDHMQQLEQYRSAIPYWSKDINRQVEEYVSGVCTIVKGYDDWAILDTGRYADL</sequence>
<dbReference type="Pfam" id="PF19086">
    <property type="entry name" value="Terpene_syn_C_2"/>
    <property type="match status" value="1"/>
</dbReference>
<evidence type="ECO:0000313" key="2">
    <source>
        <dbReference type="EMBL" id="MCW3483574.1"/>
    </source>
</evidence>
<keyword evidence="3" id="KW-1185">Reference proteome</keyword>
<dbReference type="Gene3D" id="1.10.600.10">
    <property type="entry name" value="Farnesyl Diphosphate Synthase"/>
    <property type="match status" value="1"/>
</dbReference>
<accession>A0ABT3IHZ1</accession>